<dbReference type="GO" id="GO:0003676">
    <property type="term" value="F:nucleic acid binding"/>
    <property type="evidence" value="ECO:0007669"/>
    <property type="project" value="InterPro"/>
</dbReference>
<name>A0A024UCR9_9STRA</name>
<accession>A0A024UCR9</accession>
<sequence>MARAAKTGRELTESERMRLYCSIAIKKDGVAAHCAKMAFRAEYGVTQQAASLIWQHGQSTEATLGYADLSARKRTTTLVDVEAESTGIALTTLWRLVMAKKKTAHKPREGRDVELVWHDMFDRVHIDEKWFFVTQVNRRYCLWHDEELRERKCQSKRHFTKVMRLQGYALAAVTKSVYRQHLIENVIPAIKDNRPGRRADLIWIQQDTHGHTSQ</sequence>
<gene>
    <name evidence="1" type="ORF">H310_04405</name>
</gene>
<protein>
    <submittedName>
        <fullName evidence="1">Uncharacterized protein</fullName>
    </submittedName>
</protein>
<proteinExistence type="predicted"/>
<dbReference type="PANTHER" id="PTHR47169">
    <property type="entry name" value="OS01G0541250 PROTEIN"/>
    <property type="match status" value="1"/>
</dbReference>
<reference evidence="1" key="1">
    <citation type="submission" date="2013-12" db="EMBL/GenBank/DDBJ databases">
        <title>The Genome Sequence of Aphanomyces invadans NJM9701.</title>
        <authorList>
            <consortium name="The Broad Institute Genomics Platform"/>
            <person name="Russ C."/>
            <person name="Tyler B."/>
            <person name="van West P."/>
            <person name="Dieguez-Uribeondo J."/>
            <person name="Young S.K."/>
            <person name="Zeng Q."/>
            <person name="Gargeya S."/>
            <person name="Fitzgerald M."/>
            <person name="Abouelleil A."/>
            <person name="Alvarado L."/>
            <person name="Chapman S.B."/>
            <person name="Gainer-Dewar J."/>
            <person name="Goldberg J."/>
            <person name="Griggs A."/>
            <person name="Gujja S."/>
            <person name="Hansen M."/>
            <person name="Howarth C."/>
            <person name="Imamovic A."/>
            <person name="Ireland A."/>
            <person name="Larimer J."/>
            <person name="McCowan C."/>
            <person name="Murphy C."/>
            <person name="Pearson M."/>
            <person name="Poon T.W."/>
            <person name="Priest M."/>
            <person name="Roberts A."/>
            <person name="Saif S."/>
            <person name="Shea T."/>
            <person name="Sykes S."/>
            <person name="Wortman J."/>
            <person name="Nusbaum C."/>
            <person name="Birren B."/>
        </authorList>
    </citation>
    <scope>NUCLEOTIDE SEQUENCE [LARGE SCALE GENOMIC DNA]</scope>
    <source>
        <strain evidence="1">NJM9701</strain>
    </source>
</reference>
<dbReference type="Gene3D" id="3.30.420.10">
    <property type="entry name" value="Ribonuclease H-like superfamily/Ribonuclease H"/>
    <property type="match status" value="1"/>
</dbReference>
<evidence type="ECO:0000313" key="1">
    <source>
        <dbReference type="EMBL" id="ETW04000.1"/>
    </source>
</evidence>
<dbReference type="RefSeq" id="XP_008866956.1">
    <property type="nucleotide sequence ID" value="XM_008868734.1"/>
</dbReference>
<organism evidence="1">
    <name type="scientific">Aphanomyces invadans</name>
    <dbReference type="NCBI Taxonomy" id="157072"/>
    <lineage>
        <taxon>Eukaryota</taxon>
        <taxon>Sar</taxon>
        <taxon>Stramenopiles</taxon>
        <taxon>Oomycota</taxon>
        <taxon>Saprolegniomycetes</taxon>
        <taxon>Saprolegniales</taxon>
        <taxon>Verrucalvaceae</taxon>
        <taxon>Aphanomyces</taxon>
    </lineage>
</organism>
<dbReference type="InterPro" id="IPR036397">
    <property type="entry name" value="RNaseH_sf"/>
</dbReference>
<dbReference type="PANTHER" id="PTHR47169:SF4">
    <property type="entry name" value="TRANSPOSASE TC1-LIKE DOMAIN-CONTAINING PROTEIN"/>
    <property type="match status" value="1"/>
</dbReference>
<dbReference type="AlphaFoldDB" id="A0A024UCR9"/>
<dbReference type="GeneID" id="20081455"/>
<dbReference type="VEuPathDB" id="FungiDB:H310_04405"/>
<dbReference type="EMBL" id="KI913958">
    <property type="protein sequence ID" value="ETW04000.1"/>
    <property type="molecule type" value="Genomic_DNA"/>
</dbReference>